<feature type="compositionally biased region" description="Basic and acidic residues" evidence="5">
    <location>
        <begin position="430"/>
        <end position="440"/>
    </location>
</feature>
<dbReference type="InterPro" id="IPR019038">
    <property type="entry name" value="POLD3"/>
</dbReference>
<feature type="compositionally biased region" description="Basic and acidic residues" evidence="5">
    <location>
        <begin position="449"/>
        <end position="464"/>
    </location>
</feature>
<keyword evidence="7" id="KW-1185">Reference proteome</keyword>
<dbReference type="FunFam" id="3.90.1030.20:FF:000002">
    <property type="entry name" value="DNA polymerase delta subunit"/>
    <property type="match status" value="1"/>
</dbReference>
<dbReference type="Pfam" id="PF09507">
    <property type="entry name" value="CDC27"/>
    <property type="match status" value="1"/>
</dbReference>
<evidence type="ECO:0000256" key="4">
    <source>
        <dbReference type="ARBA" id="ARBA00023242"/>
    </source>
</evidence>
<keyword evidence="4" id="KW-0539">Nucleus</keyword>
<feature type="region of interest" description="Disordered" evidence="5">
    <location>
        <begin position="238"/>
        <end position="319"/>
    </location>
</feature>
<keyword evidence="3" id="KW-0235">DNA replication</keyword>
<comment type="caution">
    <text evidence="6">The sequence shown here is derived from an EMBL/GenBank/DDBJ whole genome shotgun (WGS) entry which is preliminary data.</text>
</comment>
<dbReference type="InterPro" id="IPR041913">
    <property type="entry name" value="POLD3_sf"/>
</dbReference>
<dbReference type="GO" id="GO:0003887">
    <property type="term" value="F:DNA-directed DNA polymerase activity"/>
    <property type="evidence" value="ECO:0007669"/>
    <property type="project" value="TreeGrafter"/>
</dbReference>
<evidence type="ECO:0000256" key="3">
    <source>
        <dbReference type="ARBA" id="ARBA00022705"/>
    </source>
</evidence>
<dbReference type="EMBL" id="CAWUPB010001189">
    <property type="protein sequence ID" value="CAK7351891.1"/>
    <property type="molecule type" value="Genomic_DNA"/>
</dbReference>
<feature type="compositionally biased region" description="Polar residues" evidence="5">
    <location>
        <begin position="386"/>
        <end position="407"/>
    </location>
</feature>
<feature type="compositionally biased region" description="Low complexity" evidence="5">
    <location>
        <begin position="465"/>
        <end position="477"/>
    </location>
</feature>
<evidence type="ECO:0000256" key="5">
    <source>
        <dbReference type="SAM" id="MobiDB-lite"/>
    </source>
</evidence>
<feature type="region of interest" description="Disordered" evidence="5">
    <location>
        <begin position="333"/>
        <end position="510"/>
    </location>
</feature>
<evidence type="ECO:0000313" key="6">
    <source>
        <dbReference type="EMBL" id="CAK7351891.1"/>
    </source>
</evidence>
<organism evidence="6 7">
    <name type="scientific">Dovyalis caffra</name>
    <dbReference type="NCBI Taxonomy" id="77055"/>
    <lineage>
        <taxon>Eukaryota</taxon>
        <taxon>Viridiplantae</taxon>
        <taxon>Streptophyta</taxon>
        <taxon>Embryophyta</taxon>
        <taxon>Tracheophyta</taxon>
        <taxon>Spermatophyta</taxon>
        <taxon>Magnoliopsida</taxon>
        <taxon>eudicotyledons</taxon>
        <taxon>Gunneridae</taxon>
        <taxon>Pentapetalae</taxon>
        <taxon>rosids</taxon>
        <taxon>fabids</taxon>
        <taxon>Malpighiales</taxon>
        <taxon>Salicaceae</taxon>
        <taxon>Flacourtieae</taxon>
        <taxon>Dovyalis</taxon>
    </lineage>
</organism>
<dbReference type="PANTHER" id="PTHR17598:SF13">
    <property type="entry name" value="DNA POLYMERASE DELTA SUBUNIT 3"/>
    <property type="match status" value="1"/>
</dbReference>
<dbReference type="Proteomes" id="UP001314170">
    <property type="component" value="Unassembled WGS sequence"/>
</dbReference>
<feature type="region of interest" description="Disordered" evidence="5">
    <location>
        <begin position="173"/>
        <end position="212"/>
    </location>
</feature>
<name>A0AAV1SMV1_9ROSI</name>
<dbReference type="GO" id="GO:0006271">
    <property type="term" value="P:DNA strand elongation involved in DNA replication"/>
    <property type="evidence" value="ECO:0007669"/>
    <property type="project" value="TreeGrafter"/>
</dbReference>
<dbReference type="PANTHER" id="PTHR17598">
    <property type="entry name" value="DNA POLYMERASE DELTA SUBUNIT 3"/>
    <property type="match status" value="1"/>
</dbReference>
<feature type="compositionally biased region" description="Low complexity" evidence="5">
    <location>
        <begin position="258"/>
        <end position="269"/>
    </location>
</feature>
<dbReference type="GO" id="GO:1904161">
    <property type="term" value="P:DNA synthesis involved in UV-damage excision repair"/>
    <property type="evidence" value="ECO:0007669"/>
    <property type="project" value="TreeGrafter"/>
</dbReference>
<evidence type="ECO:0000256" key="1">
    <source>
        <dbReference type="ARBA" id="ARBA00004123"/>
    </source>
</evidence>
<dbReference type="AlphaFoldDB" id="A0AAV1SMV1"/>
<evidence type="ECO:0000256" key="2">
    <source>
        <dbReference type="ARBA" id="ARBA00017589"/>
    </source>
</evidence>
<gene>
    <name evidence="6" type="ORF">DCAF_LOCUS24049</name>
</gene>
<proteinExistence type="predicted"/>
<comment type="subcellular location">
    <subcellularLocation>
        <location evidence="1">Nucleus</location>
    </subcellularLocation>
</comment>
<feature type="compositionally biased region" description="Acidic residues" evidence="5">
    <location>
        <begin position="291"/>
        <end position="302"/>
    </location>
</feature>
<protein>
    <recommendedName>
        <fullName evidence="2">DNA polymerase delta subunit 3</fullName>
    </recommendedName>
</protein>
<dbReference type="GO" id="GO:0043625">
    <property type="term" value="C:delta DNA polymerase complex"/>
    <property type="evidence" value="ECO:0007669"/>
    <property type="project" value="InterPro"/>
</dbReference>
<feature type="compositionally biased region" description="Basic and acidic residues" evidence="5">
    <location>
        <begin position="359"/>
        <end position="372"/>
    </location>
</feature>
<dbReference type="Gene3D" id="3.90.1030.20">
    <property type="entry name" value="DNA polymerase delta, p66 (Cdc27) subunit, wHTH domain"/>
    <property type="match status" value="1"/>
</dbReference>
<evidence type="ECO:0000313" key="7">
    <source>
        <dbReference type="Proteomes" id="UP001314170"/>
    </source>
</evidence>
<reference evidence="6 7" key="1">
    <citation type="submission" date="2024-01" db="EMBL/GenBank/DDBJ databases">
        <authorList>
            <person name="Waweru B."/>
        </authorList>
    </citation>
    <scope>NUCLEOTIDE SEQUENCE [LARGE SCALE GENOMIC DNA]</scope>
</reference>
<feature type="compositionally biased region" description="Polar residues" evidence="5">
    <location>
        <begin position="173"/>
        <end position="200"/>
    </location>
</feature>
<dbReference type="GO" id="GO:0006297">
    <property type="term" value="P:nucleotide-excision repair, DNA gap filling"/>
    <property type="evidence" value="ECO:0007669"/>
    <property type="project" value="TreeGrafter"/>
</dbReference>
<accession>A0AAV1SMV1</accession>
<sequence length="556" mass="60431">MSQIETLGILEEIEVLVSDKLQVVSYKWLSRNFLVSSNAAKRLLQEFVKTRGSGVEVVYTLSGWLKNSPSSYHIRLVSGPKLEEAKQEFDGNCSVQVYSVQACIPKDPAALWNAEFVQAEDLFKQSFTVDNCLRDNRFCGILNSFVRHNVDGTTASNAAPQPKSVEIPVPLKSNSVCQNVPPSQQTKVQQSPKVGPQSPNLVKDVKSESNGAGVHDLAAKETADGEKFSLLAANKKIGQSDKTSSGNGGSLANLWGRASAKSKPSSAEADNNKHIPNPTVSAEAQISACEAIEDGSSGDEAQDVNFKRASNGDSSRKRRVVLDYSDDEYEDAVNLASPELPKGQSSKTLVLEKPQVNKQAEDKPVIEVEKSTKGASNQLLREDSSVGKSIDSNTSSLEKIQSNITSSDFKKDTAAGAAPNSPKRRKVLKTRIDERGREVTEVVWEGEETQTKKAETADSKKRAENNAVTNTANNRAPASKKSPATGNAGPSNPGSKAGNKKGGNKDPKQGNILSFFKRRASQDYCSFRIYSLSLQMKQIRKTLQKRISERKLNIIE</sequence>